<dbReference type="InterPro" id="IPR013083">
    <property type="entry name" value="Znf_RING/FYVE/PHD"/>
</dbReference>
<dbReference type="EMBL" id="KE123926">
    <property type="protein sequence ID" value="EPB90055.1"/>
    <property type="molecule type" value="Genomic_DNA"/>
</dbReference>
<keyword evidence="1" id="KW-0862">Zinc</keyword>
<keyword evidence="1" id="KW-0863">Zinc-finger</keyword>
<feature type="compositionally biased region" description="Basic and acidic residues" evidence="2">
    <location>
        <begin position="117"/>
        <end position="132"/>
    </location>
</feature>
<evidence type="ECO:0000313" key="5">
    <source>
        <dbReference type="Proteomes" id="UP000014254"/>
    </source>
</evidence>
<dbReference type="Gene3D" id="3.30.40.10">
    <property type="entry name" value="Zinc/RING finger domain, C3HC4 (zinc finger)"/>
    <property type="match status" value="1"/>
</dbReference>
<organism evidence="4 5">
    <name type="scientific">Mucor circinelloides f. circinelloides (strain 1006PhL)</name>
    <name type="common">Mucormycosis agent</name>
    <name type="synonym">Calyptromyces circinelloides</name>
    <dbReference type="NCBI Taxonomy" id="1220926"/>
    <lineage>
        <taxon>Eukaryota</taxon>
        <taxon>Fungi</taxon>
        <taxon>Fungi incertae sedis</taxon>
        <taxon>Mucoromycota</taxon>
        <taxon>Mucoromycotina</taxon>
        <taxon>Mucoromycetes</taxon>
        <taxon>Mucorales</taxon>
        <taxon>Mucorineae</taxon>
        <taxon>Mucoraceae</taxon>
        <taxon>Mucor</taxon>
    </lineage>
</organism>
<proteinExistence type="predicted"/>
<dbReference type="VEuPathDB" id="FungiDB:HMPREF1544_03167"/>
<evidence type="ECO:0000256" key="1">
    <source>
        <dbReference type="PROSITE-ProRule" id="PRU00175"/>
    </source>
</evidence>
<dbReference type="PANTHER" id="PTHR14879:SF5">
    <property type="entry name" value="RING-TYPE DOMAIN-CONTAINING PROTEIN"/>
    <property type="match status" value="1"/>
</dbReference>
<feature type="domain" description="RING-type" evidence="3">
    <location>
        <begin position="246"/>
        <end position="285"/>
    </location>
</feature>
<dbReference type="OrthoDB" id="3045089at2759"/>
<feature type="compositionally biased region" description="Basic and acidic residues" evidence="2">
    <location>
        <begin position="32"/>
        <end position="46"/>
    </location>
</feature>
<dbReference type="FunFam" id="3.30.40.10:FF:000110">
    <property type="entry name" value="E3 ubiquitin-protein ligase RNF34 isoform X1"/>
    <property type="match status" value="1"/>
</dbReference>
<feature type="compositionally biased region" description="Basic and acidic residues" evidence="2">
    <location>
        <begin position="76"/>
        <end position="90"/>
    </location>
</feature>
<dbReference type="GO" id="GO:0008270">
    <property type="term" value="F:zinc ion binding"/>
    <property type="evidence" value="ECO:0007669"/>
    <property type="project" value="UniProtKB-KW"/>
</dbReference>
<dbReference type="SMART" id="SM00184">
    <property type="entry name" value="RING"/>
    <property type="match status" value="1"/>
</dbReference>
<accession>S2KCM9</accession>
<evidence type="ECO:0000259" key="3">
    <source>
        <dbReference type="PROSITE" id="PS50089"/>
    </source>
</evidence>
<protein>
    <recommendedName>
        <fullName evidence="3">RING-type domain-containing protein</fullName>
    </recommendedName>
</protein>
<dbReference type="InterPro" id="IPR001841">
    <property type="entry name" value="Znf_RING"/>
</dbReference>
<dbReference type="Pfam" id="PF13920">
    <property type="entry name" value="zf-C3HC4_3"/>
    <property type="match status" value="1"/>
</dbReference>
<dbReference type="PROSITE" id="PS50089">
    <property type="entry name" value="ZF_RING_2"/>
    <property type="match status" value="1"/>
</dbReference>
<dbReference type="SUPFAM" id="SSF57850">
    <property type="entry name" value="RING/U-box"/>
    <property type="match status" value="1"/>
</dbReference>
<name>S2KCM9_MUCC1</name>
<dbReference type="eggNOG" id="KOG4275">
    <property type="taxonomic scope" value="Eukaryota"/>
</dbReference>
<evidence type="ECO:0000256" key="2">
    <source>
        <dbReference type="SAM" id="MobiDB-lite"/>
    </source>
</evidence>
<keyword evidence="5" id="KW-1185">Reference proteome</keyword>
<dbReference type="CDD" id="cd16500">
    <property type="entry name" value="RING-HC_CARP"/>
    <property type="match status" value="1"/>
</dbReference>
<feature type="compositionally biased region" description="Low complexity" evidence="2">
    <location>
        <begin position="133"/>
        <end position="153"/>
    </location>
</feature>
<reference evidence="5" key="1">
    <citation type="submission" date="2013-05" db="EMBL/GenBank/DDBJ databases">
        <title>The Genome sequence of Mucor circinelloides f. circinelloides 1006PhL.</title>
        <authorList>
            <consortium name="The Broad Institute Genomics Platform"/>
            <person name="Cuomo C."/>
            <person name="Earl A."/>
            <person name="Findley K."/>
            <person name="Lee S.C."/>
            <person name="Walker B."/>
            <person name="Young S."/>
            <person name="Zeng Q."/>
            <person name="Gargeya S."/>
            <person name="Fitzgerald M."/>
            <person name="Haas B."/>
            <person name="Abouelleil A."/>
            <person name="Allen A.W."/>
            <person name="Alvarado L."/>
            <person name="Arachchi H.M."/>
            <person name="Berlin A.M."/>
            <person name="Chapman S.B."/>
            <person name="Gainer-Dewar J."/>
            <person name="Goldberg J."/>
            <person name="Griggs A."/>
            <person name="Gujja S."/>
            <person name="Hansen M."/>
            <person name="Howarth C."/>
            <person name="Imamovic A."/>
            <person name="Ireland A."/>
            <person name="Larimer J."/>
            <person name="McCowan C."/>
            <person name="Murphy C."/>
            <person name="Pearson M."/>
            <person name="Poon T.W."/>
            <person name="Priest M."/>
            <person name="Roberts A."/>
            <person name="Saif S."/>
            <person name="Shea T."/>
            <person name="Sisk P."/>
            <person name="Sykes S."/>
            <person name="Wortman J."/>
            <person name="Nusbaum C."/>
            <person name="Birren B."/>
        </authorList>
    </citation>
    <scope>NUCLEOTIDE SEQUENCE [LARGE SCALE GENOMIC DNA]</scope>
    <source>
        <strain evidence="5">1006PhL</strain>
    </source>
</reference>
<feature type="compositionally biased region" description="Low complexity" evidence="2">
    <location>
        <begin position="58"/>
        <end position="75"/>
    </location>
</feature>
<dbReference type="OMA" id="SYSGCCE"/>
<dbReference type="InterPro" id="IPR051728">
    <property type="entry name" value="RING-FYVE_E3_ubiquitin-ligase"/>
</dbReference>
<gene>
    <name evidence="4" type="ORF">HMPREF1544_03167</name>
</gene>
<dbReference type="AlphaFoldDB" id="S2KCM9"/>
<feature type="region of interest" description="Disordered" evidence="2">
    <location>
        <begin position="15"/>
        <end position="166"/>
    </location>
</feature>
<sequence length="297" mass="34245">MALEKGDLVRIIFNTRPISNDNEMYYRRNRTKPAERTGGTDDDRKSFSFSNMMQELFTPSSNNPESNSTANSSQQSRREEEQRQRQEQARRMQQQQQQQQQQAQARQQAQQNAQRQRQAERERLDRQQREQYMRQQQEQQRQRQSNNTSQQRPPTQPSPPIPNTENLLSLHDMIKSNIDPASLSVRTLKSILKANYVEQSHVIEKSELVKLVIRLVDSYKAEHDSNSGSDNGTGGGGGSGNEDTLCRICMDAQQNCVFLDCGHMVTCMDCAKKLIESKNECPICREPILKLVHVFRS</sequence>
<keyword evidence="1" id="KW-0479">Metal-binding</keyword>
<feature type="compositionally biased region" description="Low complexity" evidence="2">
    <location>
        <begin position="91"/>
        <end position="116"/>
    </location>
</feature>
<dbReference type="InParanoid" id="S2KCM9"/>
<evidence type="ECO:0000313" key="4">
    <source>
        <dbReference type="EMBL" id="EPB90055.1"/>
    </source>
</evidence>
<dbReference type="PANTHER" id="PTHR14879">
    <property type="entry name" value="CASPASE REGULATOR, RING FINGER DOMAIN-CONTAINING"/>
    <property type="match status" value="1"/>
</dbReference>
<dbReference type="Proteomes" id="UP000014254">
    <property type="component" value="Unassembled WGS sequence"/>
</dbReference>